<dbReference type="InterPro" id="IPR000222">
    <property type="entry name" value="PP2C_BS"/>
</dbReference>
<dbReference type="InterPro" id="IPR001932">
    <property type="entry name" value="PPM-type_phosphatase-like_dom"/>
</dbReference>
<comment type="cofactor">
    <cofactor evidence="1">
        <name>Mn(2+)</name>
        <dbReference type="ChEBI" id="CHEBI:29035"/>
    </cofactor>
</comment>
<dbReference type="GO" id="GO:0046872">
    <property type="term" value="F:metal ion binding"/>
    <property type="evidence" value="ECO:0007669"/>
    <property type="project" value="UniProtKB-KW"/>
</dbReference>
<dbReference type="SUPFAM" id="SSF81606">
    <property type="entry name" value="PP2C-like"/>
    <property type="match status" value="1"/>
</dbReference>
<proteinExistence type="inferred from homology"/>
<dbReference type="PROSITE" id="PS51746">
    <property type="entry name" value="PPM_2"/>
    <property type="match status" value="1"/>
</dbReference>
<evidence type="ECO:0000256" key="9">
    <source>
        <dbReference type="RuleBase" id="RU003465"/>
    </source>
</evidence>
<evidence type="ECO:0000256" key="3">
    <source>
        <dbReference type="ARBA" id="ARBA00013081"/>
    </source>
</evidence>
<dbReference type="GO" id="GO:0004722">
    <property type="term" value="F:protein serine/threonine phosphatase activity"/>
    <property type="evidence" value="ECO:0007669"/>
    <property type="project" value="UniProtKB-EC"/>
</dbReference>
<evidence type="ECO:0000256" key="7">
    <source>
        <dbReference type="ARBA" id="ARBA00022912"/>
    </source>
</evidence>
<dbReference type="Gramene" id="mRNA:HanXRQr2_Chr06g0267921">
    <property type="protein sequence ID" value="mRNA:HanXRQr2_Chr06g0267921"/>
    <property type="gene ID" value="HanXRQr2_Chr06g0267921"/>
</dbReference>
<comment type="similarity">
    <text evidence="9">Belongs to the PP2C family.</text>
</comment>
<dbReference type="Gene3D" id="3.60.40.10">
    <property type="entry name" value="PPM-type phosphatase domain"/>
    <property type="match status" value="1"/>
</dbReference>
<comment type="caution">
    <text evidence="11">The sequence shown here is derived from an EMBL/GenBank/DDBJ whole genome shotgun (WGS) entry which is preliminary data.</text>
</comment>
<dbReference type="Pfam" id="PF00481">
    <property type="entry name" value="PP2C"/>
    <property type="match status" value="1"/>
</dbReference>
<gene>
    <name evidence="11" type="ORF">HanXRQr2_Chr06g0267921</name>
</gene>
<dbReference type="AlphaFoldDB" id="A0A9K3NK18"/>
<reference evidence="11" key="2">
    <citation type="submission" date="2020-06" db="EMBL/GenBank/DDBJ databases">
        <title>Helianthus annuus Genome sequencing and assembly Release 2.</title>
        <authorList>
            <person name="Gouzy J."/>
            <person name="Langlade N."/>
            <person name="Munos S."/>
        </authorList>
    </citation>
    <scope>NUCLEOTIDE SEQUENCE</scope>
    <source>
        <tissue evidence="11">Leaves</tissue>
    </source>
</reference>
<evidence type="ECO:0000256" key="8">
    <source>
        <dbReference type="ARBA" id="ARBA00023211"/>
    </source>
</evidence>
<evidence type="ECO:0000313" key="12">
    <source>
        <dbReference type="Proteomes" id="UP000215914"/>
    </source>
</evidence>
<evidence type="ECO:0000259" key="10">
    <source>
        <dbReference type="PROSITE" id="PS51746"/>
    </source>
</evidence>
<sequence length="187" mass="21132">MCNEASVRRNMEKSNKLFVQVRRPLPLGFCSGNKVVSEFYEMLNNLFRVFIMDSPPIVVTSEGFFFFFTTDSPSIDYLECPYGTFIGVYDGHGGPETSRFVNENLFANLKRFVSEDQEMSANVIKKAFLATEDEFLSVVREQWRICLQIASVGTCCLVGVICNGLIYVANAGDSRVVLGRADRECRR</sequence>
<feature type="domain" description="PPM-type phosphatase" evidence="10">
    <location>
        <begin position="65"/>
        <end position="187"/>
    </location>
</feature>
<keyword evidence="6" id="KW-0460">Magnesium</keyword>
<name>A0A9K3NK18_HELAN</name>
<evidence type="ECO:0000256" key="1">
    <source>
        <dbReference type="ARBA" id="ARBA00001936"/>
    </source>
</evidence>
<dbReference type="InterPro" id="IPR036457">
    <property type="entry name" value="PPM-type-like_dom_sf"/>
</dbReference>
<evidence type="ECO:0000256" key="2">
    <source>
        <dbReference type="ARBA" id="ARBA00001946"/>
    </source>
</evidence>
<comment type="cofactor">
    <cofactor evidence="2">
        <name>Mg(2+)</name>
        <dbReference type="ChEBI" id="CHEBI:18420"/>
    </cofactor>
</comment>
<keyword evidence="5 9" id="KW-0378">Hydrolase</keyword>
<dbReference type="EMBL" id="MNCJ02000321">
    <property type="protein sequence ID" value="KAF5803149.1"/>
    <property type="molecule type" value="Genomic_DNA"/>
</dbReference>
<evidence type="ECO:0000256" key="5">
    <source>
        <dbReference type="ARBA" id="ARBA00022801"/>
    </source>
</evidence>
<accession>A0A9K3NK18</accession>
<evidence type="ECO:0000313" key="11">
    <source>
        <dbReference type="EMBL" id="KAF5803149.1"/>
    </source>
</evidence>
<evidence type="ECO:0000256" key="4">
    <source>
        <dbReference type="ARBA" id="ARBA00022723"/>
    </source>
</evidence>
<dbReference type="InterPro" id="IPR015655">
    <property type="entry name" value="PP2C"/>
</dbReference>
<dbReference type="SMART" id="SM00332">
    <property type="entry name" value="PP2Cc"/>
    <property type="match status" value="1"/>
</dbReference>
<reference evidence="11" key="1">
    <citation type="journal article" date="2017" name="Nature">
        <title>The sunflower genome provides insights into oil metabolism, flowering and Asterid evolution.</title>
        <authorList>
            <person name="Badouin H."/>
            <person name="Gouzy J."/>
            <person name="Grassa C.J."/>
            <person name="Murat F."/>
            <person name="Staton S.E."/>
            <person name="Cottret L."/>
            <person name="Lelandais-Briere C."/>
            <person name="Owens G.L."/>
            <person name="Carrere S."/>
            <person name="Mayjonade B."/>
            <person name="Legrand L."/>
            <person name="Gill N."/>
            <person name="Kane N.C."/>
            <person name="Bowers J.E."/>
            <person name="Hubner S."/>
            <person name="Bellec A."/>
            <person name="Berard A."/>
            <person name="Berges H."/>
            <person name="Blanchet N."/>
            <person name="Boniface M.C."/>
            <person name="Brunel D."/>
            <person name="Catrice O."/>
            <person name="Chaidir N."/>
            <person name="Claudel C."/>
            <person name="Donnadieu C."/>
            <person name="Faraut T."/>
            <person name="Fievet G."/>
            <person name="Helmstetter N."/>
            <person name="King M."/>
            <person name="Knapp S.J."/>
            <person name="Lai Z."/>
            <person name="Le Paslier M.C."/>
            <person name="Lippi Y."/>
            <person name="Lorenzon L."/>
            <person name="Mandel J.R."/>
            <person name="Marage G."/>
            <person name="Marchand G."/>
            <person name="Marquand E."/>
            <person name="Bret-Mestries E."/>
            <person name="Morien E."/>
            <person name="Nambeesan S."/>
            <person name="Nguyen T."/>
            <person name="Pegot-Espagnet P."/>
            <person name="Pouilly N."/>
            <person name="Raftis F."/>
            <person name="Sallet E."/>
            <person name="Schiex T."/>
            <person name="Thomas J."/>
            <person name="Vandecasteele C."/>
            <person name="Vares D."/>
            <person name="Vear F."/>
            <person name="Vautrin S."/>
            <person name="Crespi M."/>
            <person name="Mangin B."/>
            <person name="Burke J.M."/>
            <person name="Salse J."/>
            <person name="Munos S."/>
            <person name="Vincourt P."/>
            <person name="Rieseberg L.H."/>
            <person name="Langlade N.B."/>
        </authorList>
    </citation>
    <scope>NUCLEOTIDE SEQUENCE</scope>
    <source>
        <tissue evidence="11">Leaves</tissue>
    </source>
</reference>
<dbReference type="CDD" id="cd00143">
    <property type="entry name" value="PP2Cc"/>
    <property type="match status" value="1"/>
</dbReference>
<keyword evidence="7 9" id="KW-0904">Protein phosphatase</keyword>
<organism evidence="11 12">
    <name type="scientific">Helianthus annuus</name>
    <name type="common">Common sunflower</name>
    <dbReference type="NCBI Taxonomy" id="4232"/>
    <lineage>
        <taxon>Eukaryota</taxon>
        <taxon>Viridiplantae</taxon>
        <taxon>Streptophyta</taxon>
        <taxon>Embryophyta</taxon>
        <taxon>Tracheophyta</taxon>
        <taxon>Spermatophyta</taxon>
        <taxon>Magnoliopsida</taxon>
        <taxon>eudicotyledons</taxon>
        <taxon>Gunneridae</taxon>
        <taxon>Pentapetalae</taxon>
        <taxon>asterids</taxon>
        <taxon>campanulids</taxon>
        <taxon>Asterales</taxon>
        <taxon>Asteraceae</taxon>
        <taxon>Asteroideae</taxon>
        <taxon>Heliantheae alliance</taxon>
        <taxon>Heliantheae</taxon>
        <taxon>Helianthus</taxon>
    </lineage>
</organism>
<dbReference type="PROSITE" id="PS01032">
    <property type="entry name" value="PPM_1"/>
    <property type="match status" value="1"/>
</dbReference>
<keyword evidence="4" id="KW-0479">Metal-binding</keyword>
<dbReference type="EC" id="3.1.3.16" evidence="3"/>
<dbReference type="Proteomes" id="UP000215914">
    <property type="component" value="Unassembled WGS sequence"/>
</dbReference>
<keyword evidence="8" id="KW-0464">Manganese</keyword>
<dbReference type="PANTHER" id="PTHR47992">
    <property type="entry name" value="PROTEIN PHOSPHATASE"/>
    <property type="match status" value="1"/>
</dbReference>
<protein>
    <recommendedName>
        <fullName evidence="3">protein-serine/threonine phosphatase</fullName>
        <ecNumber evidence="3">3.1.3.16</ecNumber>
    </recommendedName>
</protein>
<evidence type="ECO:0000256" key="6">
    <source>
        <dbReference type="ARBA" id="ARBA00022842"/>
    </source>
</evidence>
<keyword evidence="12" id="KW-1185">Reference proteome</keyword>